<dbReference type="InterPro" id="IPR036411">
    <property type="entry name" value="TorD-like_sf"/>
</dbReference>
<protein>
    <submittedName>
        <fullName evidence="2">Chlorate reductase assembly chaperone protein</fullName>
    </submittedName>
</protein>
<dbReference type="PANTHER" id="PTHR34227">
    <property type="entry name" value="CHAPERONE PROTEIN YCDY"/>
    <property type="match status" value="1"/>
</dbReference>
<organism evidence="2 3">
    <name type="scientific">Candidatus Methylomirabilis lanthanidiphila</name>
    <dbReference type="NCBI Taxonomy" id="2211376"/>
    <lineage>
        <taxon>Bacteria</taxon>
        <taxon>Candidatus Methylomirabilota</taxon>
        <taxon>Candidatus Methylomirabilia</taxon>
        <taxon>Candidatus Methylomirabilales</taxon>
        <taxon>Candidatus Methylomirabilaceae</taxon>
        <taxon>Candidatus Methylomirabilis</taxon>
    </lineage>
</organism>
<evidence type="ECO:0000313" key="3">
    <source>
        <dbReference type="Proteomes" id="UP000334340"/>
    </source>
</evidence>
<accession>A0A564ZG12</accession>
<dbReference type="Pfam" id="PF02613">
    <property type="entry name" value="Nitrate_red_del"/>
    <property type="match status" value="1"/>
</dbReference>
<keyword evidence="3" id="KW-1185">Reference proteome</keyword>
<dbReference type="PANTHER" id="PTHR34227:SF1">
    <property type="entry name" value="DIMETHYL SULFOXIDE REDUCTASE CHAPERONE-RELATED"/>
    <property type="match status" value="1"/>
</dbReference>
<dbReference type="InterPro" id="IPR050289">
    <property type="entry name" value="TorD/DmsD_chaperones"/>
</dbReference>
<reference evidence="2 3" key="1">
    <citation type="submission" date="2019-07" db="EMBL/GenBank/DDBJ databases">
        <authorList>
            <person name="Cremers G."/>
        </authorList>
    </citation>
    <scope>NUCLEOTIDE SEQUENCE [LARGE SCALE GENOMIC DNA]</scope>
</reference>
<dbReference type="Proteomes" id="UP000334340">
    <property type="component" value="Unassembled WGS sequence"/>
</dbReference>
<evidence type="ECO:0000256" key="1">
    <source>
        <dbReference type="ARBA" id="ARBA00023186"/>
    </source>
</evidence>
<dbReference type="AlphaFoldDB" id="A0A564ZG12"/>
<gene>
    <name evidence="2" type="primary">clrD</name>
    <name evidence="2" type="ORF">MELA_00631</name>
</gene>
<sequence length="245" mass="27032">MTETEYAAAQQVSAALVRGAVFQSLALGFAYPSSDVFIQLKARWSALLNDSRSWPGDLRQPFQRTNSLLLSADRETLESEHVRLFGPAARCPLHETAYGDGGRLLGRSASLADIAGFYLAFELHPAPGDPHREDHIGLELEFMSLLALKEAYAIAEGWQEALEITRTTQRRFLQDHLGTWIDAFTAQLKLCEPHPFYAALGESLCAWVHSETMRLDASPIPVGALMTDPLMGEDSLQCPYAPSDP</sequence>
<dbReference type="InterPro" id="IPR020945">
    <property type="entry name" value="DMSO/NO3_reduct_chaperone"/>
</dbReference>
<evidence type="ECO:0000313" key="2">
    <source>
        <dbReference type="EMBL" id="VUZ84260.1"/>
    </source>
</evidence>
<keyword evidence="1" id="KW-0143">Chaperone</keyword>
<dbReference type="SUPFAM" id="SSF89155">
    <property type="entry name" value="TorD-like"/>
    <property type="match status" value="1"/>
</dbReference>
<dbReference type="Gene3D" id="1.10.3480.10">
    <property type="entry name" value="TorD-like"/>
    <property type="match status" value="1"/>
</dbReference>
<proteinExistence type="predicted"/>
<dbReference type="EMBL" id="CABIKM010000010">
    <property type="protein sequence ID" value="VUZ84260.1"/>
    <property type="molecule type" value="Genomic_DNA"/>
</dbReference>
<name>A0A564ZG12_9BACT</name>